<evidence type="ECO:0000313" key="3">
    <source>
        <dbReference type="EMBL" id="ELU07671.1"/>
    </source>
</evidence>
<dbReference type="HOGENOM" id="CLU_1403658_0_0_1"/>
<dbReference type="EnsemblMetazoa" id="CapteT212818">
    <property type="protein sequence ID" value="CapteP212818"/>
    <property type="gene ID" value="CapteG212818"/>
</dbReference>
<dbReference type="SUPFAM" id="SSF49265">
    <property type="entry name" value="Fibronectin type III"/>
    <property type="match status" value="1"/>
</dbReference>
<evidence type="ECO:0000313" key="5">
    <source>
        <dbReference type="Proteomes" id="UP000014760"/>
    </source>
</evidence>
<protein>
    <recommendedName>
        <fullName evidence="2">Fibronectin type-III domain-containing protein</fullName>
    </recommendedName>
</protein>
<dbReference type="GO" id="GO:0005819">
    <property type="term" value="C:spindle"/>
    <property type="evidence" value="ECO:0007669"/>
    <property type="project" value="TreeGrafter"/>
</dbReference>
<keyword evidence="5" id="KW-1185">Reference proteome</keyword>
<dbReference type="AlphaFoldDB" id="R7UWC3"/>
<dbReference type="STRING" id="283909.R7UWC3"/>
<dbReference type="InterPro" id="IPR003961">
    <property type="entry name" value="FN3_dom"/>
</dbReference>
<dbReference type="CDD" id="cd00063">
    <property type="entry name" value="FN3"/>
    <property type="match status" value="1"/>
</dbReference>
<dbReference type="PROSITE" id="PS50853">
    <property type="entry name" value="FN3"/>
    <property type="match status" value="1"/>
</dbReference>
<dbReference type="GO" id="GO:0000132">
    <property type="term" value="P:establishment of mitotic spindle orientation"/>
    <property type="evidence" value="ECO:0007669"/>
    <property type="project" value="TreeGrafter"/>
</dbReference>
<dbReference type="GO" id="GO:0061172">
    <property type="term" value="P:regulation of establishment of bipolar cell polarity"/>
    <property type="evidence" value="ECO:0007669"/>
    <property type="project" value="TreeGrafter"/>
</dbReference>
<sequence>MPRSLIASLKQSSPSFSDGHKSPRSSHISRHMLDNKHLVWRRKFQDFCLLMSAECPEPPTNVQLSVSSSSSLLVHFNEQNHHNGAVVTRYKVEWSCFEDFSVIAGEQVIDDPRCLQYEIPDLVQGNCYYVRVSAWDVKGFGDPCPSCPVSATPSNWREVSGLPPRCEGKLNLLDGVFVGLQEIKTKEGVGKRKF</sequence>
<feature type="domain" description="Fibronectin type-III" evidence="2">
    <location>
        <begin position="58"/>
        <end position="155"/>
    </location>
</feature>
<organism evidence="3">
    <name type="scientific">Capitella teleta</name>
    <name type="common">Polychaete worm</name>
    <dbReference type="NCBI Taxonomy" id="283909"/>
    <lineage>
        <taxon>Eukaryota</taxon>
        <taxon>Metazoa</taxon>
        <taxon>Spiralia</taxon>
        <taxon>Lophotrochozoa</taxon>
        <taxon>Annelida</taxon>
        <taxon>Polychaeta</taxon>
        <taxon>Sedentaria</taxon>
        <taxon>Scolecida</taxon>
        <taxon>Capitellidae</taxon>
        <taxon>Capitella</taxon>
    </lineage>
</organism>
<dbReference type="InterPro" id="IPR013783">
    <property type="entry name" value="Ig-like_fold"/>
</dbReference>
<reference evidence="4" key="3">
    <citation type="submission" date="2015-06" db="UniProtKB">
        <authorList>
            <consortium name="EnsemblMetazoa"/>
        </authorList>
    </citation>
    <scope>IDENTIFICATION</scope>
</reference>
<dbReference type="Gene3D" id="2.60.40.10">
    <property type="entry name" value="Immunoglobulins"/>
    <property type="match status" value="1"/>
</dbReference>
<dbReference type="PANTHER" id="PTHR21437:SF1">
    <property type="entry name" value="WIDE AWAKE"/>
    <property type="match status" value="1"/>
</dbReference>
<feature type="region of interest" description="Disordered" evidence="1">
    <location>
        <begin position="1"/>
        <end position="28"/>
    </location>
</feature>
<dbReference type="EMBL" id="AMQN01022131">
    <property type="status" value="NOT_ANNOTATED_CDS"/>
    <property type="molecule type" value="Genomic_DNA"/>
</dbReference>
<reference evidence="5" key="1">
    <citation type="submission" date="2012-12" db="EMBL/GenBank/DDBJ databases">
        <authorList>
            <person name="Hellsten U."/>
            <person name="Grimwood J."/>
            <person name="Chapman J.A."/>
            <person name="Shapiro H."/>
            <person name="Aerts A."/>
            <person name="Otillar R.P."/>
            <person name="Terry A.Y."/>
            <person name="Boore J.L."/>
            <person name="Simakov O."/>
            <person name="Marletaz F."/>
            <person name="Cho S.-J."/>
            <person name="Edsinger-Gonzales E."/>
            <person name="Havlak P."/>
            <person name="Kuo D.-H."/>
            <person name="Larsson T."/>
            <person name="Lv J."/>
            <person name="Arendt D."/>
            <person name="Savage R."/>
            <person name="Osoegawa K."/>
            <person name="de Jong P."/>
            <person name="Lindberg D.R."/>
            <person name="Seaver E.C."/>
            <person name="Weisblat D.A."/>
            <person name="Putnam N.H."/>
            <person name="Grigoriev I.V."/>
            <person name="Rokhsar D.S."/>
        </authorList>
    </citation>
    <scope>NUCLEOTIDE SEQUENCE</scope>
    <source>
        <strain evidence="5">I ESC-2004</strain>
    </source>
</reference>
<evidence type="ECO:0000256" key="1">
    <source>
        <dbReference type="SAM" id="MobiDB-lite"/>
    </source>
</evidence>
<dbReference type="InterPro" id="IPR039269">
    <property type="entry name" value="ANKFN1"/>
</dbReference>
<gene>
    <name evidence="3" type="ORF">CAPTEDRAFT_212818</name>
</gene>
<dbReference type="SMART" id="SM00060">
    <property type="entry name" value="FN3"/>
    <property type="match status" value="1"/>
</dbReference>
<dbReference type="InterPro" id="IPR036116">
    <property type="entry name" value="FN3_sf"/>
</dbReference>
<dbReference type="Pfam" id="PF00041">
    <property type="entry name" value="fn3"/>
    <property type="match status" value="1"/>
</dbReference>
<evidence type="ECO:0000313" key="4">
    <source>
        <dbReference type="EnsemblMetazoa" id="CapteP212818"/>
    </source>
</evidence>
<reference evidence="3 5" key="2">
    <citation type="journal article" date="2013" name="Nature">
        <title>Insights into bilaterian evolution from three spiralian genomes.</title>
        <authorList>
            <person name="Simakov O."/>
            <person name="Marletaz F."/>
            <person name="Cho S.J."/>
            <person name="Edsinger-Gonzales E."/>
            <person name="Havlak P."/>
            <person name="Hellsten U."/>
            <person name="Kuo D.H."/>
            <person name="Larsson T."/>
            <person name="Lv J."/>
            <person name="Arendt D."/>
            <person name="Savage R."/>
            <person name="Osoegawa K."/>
            <person name="de Jong P."/>
            <person name="Grimwood J."/>
            <person name="Chapman J.A."/>
            <person name="Shapiro H."/>
            <person name="Aerts A."/>
            <person name="Otillar R.P."/>
            <person name="Terry A.Y."/>
            <person name="Boore J.L."/>
            <person name="Grigoriev I.V."/>
            <person name="Lindberg D.R."/>
            <person name="Seaver E.C."/>
            <person name="Weisblat D.A."/>
            <person name="Putnam N.H."/>
            <person name="Rokhsar D.S."/>
        </authorList>
    </citation>
    <scope>NUCLEOTIDE SEQUENCE</scope>
    <source>
        <strain evidence="3 5">I ESC-2004</strain>
    </source>
</reference>
<dbReference type="OrthoDB" id="2428204at2759"/>
<evidence type="ECO:0000259" key="2">
    <source>
        <dbReference type="PROSITE" id="PS50853"/>
    </source>
</evidence>
<proteinExistence type="predicted"/>
<dbReference type="PANTHER" id="PTHR21437">
    <property type="entry name" value="WIDE AWAKE"/>
    <property type="match status" value="1"/>
</dbReference>
<name>R7UWC3_CAPTE</name>
<dbReference type="EMBL" id="KB299670">
    <property type="protein sequence ID" value="ELU07671.1"/>
    <property type="molecule type" value="Genomic_DNA"/>
</dbReference>
<dbReference type="Proteomes" id="UP000014760">
    <property type="component" value="Unassembled WGS sequence"/>
</dbReference>
<accession>R7UWC3</accession>